<comment type="caution">
    <text evidence="1">The sequence shown here is derived from an EMBL/GenBank/DDBJ whole genome shotgun (WGS) entry which is preliminary data.</text>
</comment>
<dbReference type="EMBL" id="AMYD01004068">
    <property type="protein sequence ID" value="EQB44197.1"/>
    <property type="molecule type" value="Genomic_DNA"/>
</dbReference>
<reference evidence="2" key="1">
    <citation type="journal article" date="2013" name="Mol. Plant Microbe Interact.">
        <title>Global aspects of pacC regulation of pathogenicity genes in Colletotrichum gloeosporioides as revealed by transcriptome analysis.</title>
        <authorList>
            <person name="Alkan N."/>
            <person name="Meng X."/>
            <person name="Friedlander G."/>
            <person name="Reuveni E."/>
            <person name="Sukno S."/>
            <person name="Sherman A."/>
            <person name="Thon M."/>
            <person name="Fluhr R."/>
            <person name="Prusky D."/>
        </authorList>
    </citation>
    <scope>NUCLEOTIDE SEQUENCE [LARGE SCALE GENOMIC DNA]</scope>
    <source>
        <strain evidence="2">Cg-14</strain>
    </source>
</reference>
<sequence>MAYSSLAITCMDEYTTRKLDTSIKDLQDHLYDIADFRAGEDEPSTAEWLSDRQAHPGIFAQARSTVSERHVDSLQEQAEIEDLCINEVIESRYREVLVEFYNILSQKRESEYGELFRIKELQSDKRTNDSAAKRARKRRFWDRQSVSVILAQ</sequence>
<name>T0JLY3_COLGC</name>
<proteinExistence type="predicted"/>
<evidence type="ECO:0000313" key="2">
    <source>
        <dbReference type="Proteomes" id="UP000015530"/>
    </source>
</evidence>
<organism evidence="1 2">
    <name type="scientific">Colletotrichum gloeosporioides (strain Cg-14)</name>
    <name type="common">Anthracnose fungus</name>
    <name type="synonym">Glomerella cingulata</name>
    <dbReference type="NCBI Taxonomy" id="1237896"/>
    <lineage>
        <taxon>Eukaryota</taxon>
        <taxon>Fungi</taxon>
        <taxon>Dikarya</taxon>
        <taxon>Ascomycota</taxon>
        <taxon>Pezizomycotina</taxon>
        <taxon>Sordariomycetes</taxon>
        <taxon>Hypocreomycetidae</taxon>
        <taxon>Glomerellales</taxon>
        <taxon>Glomerellaceae</taxon>
        <taxon>Colletotrichum</taxon>
        <taxon>Colletotrichum gloeosporioides species complex</taxon>
    </lineage>
</organism>
<dbReference type="HOGENOM" id="CLU_1731350_0_0_1"/>
<dbReference type="AlphaFoldDB" id="T0JLY3"/>
<protein>
    <submittedName>
        <fullName evidence="1">Uncharacterized protein</fullName>
    </submittedName>
</protein>
<accession>T0JLY3</accession>
<dbReference type="Proteomes" id="UP000015530">
    <property type="component" value="Unassembled WGS sequence"/>
</dbReference>
<dbReference type="OrthoDB" id="4821846at2759"/>
<gene>
    <name evidence="1" type="ORF">CGLO_17077</name>
</gene>
<evidence type="ECO:0000313" key="1">
    <source>
        <dbReference type="EMBL" id="EQB44197.1"/>
    </source>
</evidence>